<keyword evidence="1" id="KW-0732">Signal</keyword>
<evidence type="ECO:0000313" key="5">
    <source>
        <dbReference type="Proteomes" id="UP000306402"/>
    </source>
</evidence>
<proteinExistence type="predicted"/>
<organism evidence="4 5">
    <name type="scientific">Dyadobacter luticola</name>
    <dbReference type="NCBI Taxonomy" id="1979387"/>
    <lineage>
        <taxon>Bacteria</taxon>
        <taxon>Pseudomonadati</taxon>
        <taxon>Bacteroidota</taxon>
        <taxon>Cytophagia</taxon>
        <taxon>Cytophagales</taxon>
        <taxon>Spirosomataceae</taxon>
        <taxon>Dyadobacter</taxon>
    </lineage>
</organism>
<dbReference type="InterPro" id="IPR013783">
    <property type="entry name" value="Ig-like_fold"/>
</dbReference>
<comment type="caution">
    <text evidence="4">The sequence shown here is derived from an EMBL/GenBank/DDBJ whole genome shotgun (WGS) entry which is preliminary data.</text>
</comment>
<evidence type="ECO:0000313" key="4">
    <source>
        <dbReference type="EMBL" id="TLV03589.1"/>
    </source>
</evidence>
<dbReference type="Pfam" id="PF20597">
    <property type="entry name" value="pAdhesive_15"/>
    <property type="match status" value="1"/>
</dbReference>
<accession>A0A5R9L5D6</accession>
<evidence type="ECO:0000259" key="3">
    <source>
        <dbReference type="Pfam" id="PF20597"/>
    </source>
</evidence>
<feature type="domain" description="Secretion system C-terminal sorting" evidence="2">
    <location>
        <begin position="629"/>
        <end position="697"/>
    </location>
</feature>
<dbReference type="OrthoDB" id="9805017at2"/>
<dbReference type="RefSeq" id="WP_138364799.1">
    <property type="nucleotide sequence ID" value="NZ_VCEJ01000002.1"/>
</dbReference>
<sequence>MSSKFLLLYTLACSVLGTYQAQAQSPTAPALGFNIFTKGDLTVAPNEIEGPVAVGGNLYQNGNYQITFNKSNGVYFVDGVSIGLAVRGGVKMNNGSLKVDGNNYVKIGNGTPNTSGLTNLKVWYTDNNGAESTIRITDANGGFDSNPNFIINSNVSSFKSGYKVGPSNNPVFENVFGSGTGQIDVDAAFIQLIKASGQLKDLPDNLPILKENGQPIPGAEVGPYLTTGIFDQNPVIQVDPNAINVLTVSAAVWNSINNINFKNVPSGPSLGTTDTQYANSGGKFGLIINIVDFPTLCANNGGNSDLKFPNVGGLDDPKASYIVYNFPDATKSLTLKGNVIFGSILAPQADVFKKNNGNLNGQVIAKSFDHDGHEIHFWPFIPTVTKPVENAIEVVANSKCFKNAPYLDYTITPNYDVKGKKAKIEWIDSEGKVIQEDNNQELTGSILFPGAAIGSDGSGTAWPGWEKQGGKWVEVVDRFSSLKNAGATIRLTVDPWKTISITYPESAGSCYTSPPPGNTLPVTLANFTAEKKNCDVNLKWAVTEAKDFSHFVVERSSDARTFSLLTQVDYNPAQSQYSFADSPFGSETVAAKTYYYRLQQVDTDGRFEYSAIRSVDAGTCESRLVVDFYPNPTQDQVNVKSFSPLKKVEIFSQAGKQVFQANPGKNETELTVNVQAFTQGLYIVNVVNEEGKYSSKLLKK</sequence>
<dbReference type="Proteomes" id="UP000306402">
    <property type="component" value="Unassembled WGS sequence"/>
</dbReference>
<dbReference type="Pfam" id="PF18962">
    <property type="entry name" value="Por_Secre_tail"/>
    <property type="match status" value="1"/>
</dbReference>
<dbReference type="InterPro" id="IPR026588">
    <property type="entry name" value="Choice_anch_A"/>
</dbReference>
<dbReference type="AlphaFoldDB" id="A0A5R9L5D6"/>
<reference evidence="4 5" key="1">
    <citation type="submission" date="2019-05" db="EMBL/GenBank/DDBJ databases">
        <authorList>
            <person name="Qu J.-H."/>
        </authorList>
    </citation>
    <scope>NUCLEOTIDE SEQUENCE [LARGE SCALE GENOMIC DNA]</scope>
    <source>
        <strain evidence="4 5">T17</strain>
    </source>
</reference>
<dbReference type="NCBIfam" id="TIGR04215">
    <property type="entry name" value="choice_anch_A"/>
    <property type="match status" value="1"/>
</dbReference>
<protein>
    <submittedName>
        <fullName evidence="4">Choice-of-anchor A family protein</fullName>
    </submittedName>
</protein>
<dbReference type="EMBL" id="VCEJ01000002">
    <property type="protein sequence ID" value="TLV03589.1"/>
    <property type="molecule type" value="Genomic_DNA"/>
</dbReference>
<feature type="domain" description="Choice-of-anchor A" evidence="3">
    <location>
        <begin position="26"/>
        <end position="377"/>
    </location>
</feature>
<name>A0A5R9L5D6_9BACT</name>
<dbReference type="Gene3D" id="2.60.40.10">
    <property type="entry name" value="Immunoglobulins"/>
    <property type="match status" value="1"/>
</dbReference>
<evidence type="ECO:0000259" key="2">
    <source>
        <dbReference type="Pfam" id="PF18962"/>
    </source>
</evidence>
<dbReference type="InterPro" id="IPR026444">
    <property type="entry name" value="Secre_tail"/>
</dbReference>
<dbReference type="NCBIfam" id="TIGR04183">
    <property type="entry name" value="Por_Secre_tail"/>
    <property type="match status" value="1"/>
</dbReference>
<feature type="chain" id="PRO_5024456705" evidence="1">
    <location>
        <begin position="24"/>
        <end position="700"/>
    </location>
</feature>
<gene>
    <name evidence="4" type="ORF">FEN17_08300</name>
</gene>
<keyword evidence="5" id="KW-1185">Reference proteome</keyword>
<evidence type="ECO:0000256" key="1">
    <source>
        <dbReference type="SAM" id="SignalP"/>
    </source>
</evidence>
<feature type="signal peptide" evidence="1">
    <location>
        <begin position="1"/>
        <end position="23"/>
    </location>
</feature>